<feature type="chain" id="PRO_5036975043" evidence="1">
    <location>
        <begin position="24"/>
        <end position="1289"/>
    </location>
</feature>
<gene>
    <name evidence="2" type="ORF">IC229_21105</name>
</gene>
<accession>A0A926XY98</accession>
<feature type="signal peptide" evidence="1">
    <location>
        <begin position="1"/>
        <end position="23"/>
    </location>
</feature>
<comment type="caution">
    <text evidence="2">The sequence shown here is derived from an EMBL/GenBank/DDBJ whole genome shotgun (WGS) entry which is preliminary data.</text>
</comment>
<dbReference type="InterPro" id="IPR011050">
    <property type="entry name" value="Pectin_lyase_fold/virulence"/>
</dbReference>
<dbReference type="Pfam" id="PF17963">
    <property type="entry name" value="Big_9"/>
    <property type="match status" value="1"/>
</dbReference>
<evidence type="ECO:0000256" key="1">
    <source>
        <dbReference type="SAM" id="SignalP"/>
    </source>
</evidence>
<dbReference type="InterPro" id="IPR006626">
    <property type="entry name" value="PbH1"/>
</dbReference>
<keyword evidence="3" id="KW-1185">Reference proteome</keyword>
<organism evidence="2 3">
    <name type="scientific">Spirosoma profusum</name>
    <dbReference type="NCBI Taxonomy" id="2771354"/>
    <lineage>
        <taxon>Bacteria</taxon>
        <taxon>Pseudomonadati</taxon>
        <taxon>Bacteroidota</taxon>
        <taxon>Cytophagia</taxon>
        <taxon>Cytophagales</taxon>
        <taxon>Cytophagaceae</taxon>
        <taxon>Spirosoma</taxon>
    </lineage>
</organism>
<protein>
    <submittedName>
        <fullName evidence="2">Ig-like domain-containing protein</fullName>
    </submittedName>
</protein>
<proteinExistence type="predicted"/>
<reference evidence="2" key="1">
    <citation type="submission" date="2020-09" db="EMBL/GenBank/DDBJ databases">
        <authorList>
            <person name="Kim M.K."/>
        </authorList>
    </citation>
    <scope>NUCLEOTIDE SEQUENCE</scope>
    <source>
        <strain evidence="2">BT702</strain>
    </source>
</reference>
<sequence length="1289" mass="129241">MRKSLLVLCWLIFLGVLTRTAQAQTPVVSGTLSVSLTGDANSNGQVNPGDQLSYTAVISNSGSGSAAGVNLTMPAPTNTTLVTGSLRTSALARPDAYTTLISGTLSATSVLTNDFGLPTKTVSAFGPSVSPANVVANGSNSSPTDQGGNVVVNTDGTFSYTPTGSFVGYDRFGYTATTTTTLPNDAATVTIGVGTPVTALPNAYTITGNVTNTQSSTATGLLGNDTGDQRVVTTVRGGSGTANVGVAITTAQNGTVIVSANGTFVYEPLAGYTGSDSFTYTANNGLNLPSSAVVTLTIQNMIWFVDAGAATNGTGTLAKPFNNLVSFKTINIGAGGTTNGDPGDNIFLYSGSYTVTLDLLNNQKLIGAGASASLASIAGITPAPGSAALPSTGGTAPQIINNVGGSHVIGLAQNNLLRGITVGGATTSAAISGVNFNTLTVSETTINNAGPGLYLTNGTVIGSFDSITSTAGNNNIAFSNVNGSLSINGGLWSGASGISFSIFGGTVNITYNGSLNQANNSQMVDVQAGHSGMITFQTGTLNATNGSGLNFNNADGTYNFNGTTTLNGGDAGIDITNGSSGTFSFGSNTSITNPSGITYREDTSTPTVTYNGSLIKTNNATTAVYITGKTGGTTSFNGAITASTSTTTAINLTSNTGSSVTFGGNNLAIATSTGTGFNATGGGTVNVTGTGNTIIKVGNGNALNIGSTNAGVSGINFSSINVTGGTGTAVNISSSTGTKNLGDVDVARNGGGTGIFASNAGTVNTTDGTINSGNQTAIDIDNTVLGIILRSVASNGASIGIDLNTTTGSFAVTGSGSTDGSGGTIQNIAQRGVQLINSQNVTLKNITFINANTQDAAAPINDMGSESEVPSFPSASAANGVIYLSSVSGINLNNIDISGTTAQMGITGVNVSNFTLTGSTITNAGDGVYVAGGGNFEDAIRMANLSGTCFITNSTLSFSETNTVDVFNRDKNLTLTIDGSTFRDTQTTSSGGPTNGNGEGGFQFRSFSSAAGSPVSTIKIKNSSFLRLRTQGIQTFASSDCILNVDITNTTIDCENDIGAGIDINGDQTSQVYFNIIGNPKIQSRGGSAVNITAFVDADVMGRINNNPNIIANGMGAGGSGVRVLPQENTAHAIVEVSSNTITMGTGNNSTPIDVQARIQASRLDITLNNNTLHADPTALANINITAGSSAASETSQVYAHILNNDIAPGGPTNILRLRVSDLDGTSNPLMFLQGFLDGGTGIDDDAVATWNTNGNTPTVTAANVNVSLTGTATAPSAGVPLIPTNPLP</sequence>
<keyword evidence="1" id="KW-0732">Signal</keyword>
<name>A0A926XY98_9BACT</name>
<dbReference type="SMART" id="SM00710">
    <property type="entry name" value="PbH1"/>
    <property type="match status" value="11"/>
</dbReference>
<evidence type="ECO:0000313" key="2">
    <source>
        <dbReference type="EMBL" id="MBD2703159.1"/>
    </source>
</evidence>
<dbReference type="Proteomes" id="UP000598820">
    <property type="component" value="Unassembled WGS sequence"/>
</dbReference>
<dbReference type="RefSeq" id="WP_190889000.1">
    <property type="nucleotide sequence ID" value="NZ_JACWZY010000019.1"/>
</dbReference>
<dbReference type="EMBL" id="JACWZY010000019">
    <property type="protein sequence ID" value="MBD2703159.1"/>
    <property type="molecule type" value="Genomic_DNA"/>
</dbReference>
<evidence type="ECO:0000313" key="3">
    <source>
        <dbReference type="Proteomes" id="UP000598820"/>
    </source>
</evidence>
<dbReference type="Gene3D" id="2.60.40.3440">
    <property type="match status" value="1"/>
</dbReference>
<dbReference type="SUPFAM" id="SSF51126">
    <property type="entry name" value="Pectin lyase-like"/>
    <property type="match status" value="1"/>
</dbReference>